<feature type="transmembrane region" description="Helical" evidence="7">
    <location>
        <begin position="426"/>
        <end position="449"/>
    </location>
</feature>
<accession>A0AAV2IAS0</accession>
<evidence type="ECO:0000256" key="7">
    <source>
        <dbReference type="SAM" id="Phobius"/>
    </source>
</evidence>
<feature type="transmembrane region" description="Helical" evidence="7">
    <location>
        <begin position="53"/>
        <end position="78"/>
    </location>
</feature>
<protein>
    <recommendedName>
        <fullName evidence="8">Major facilitator superfamily (MFS) profile domain-containing protein</fullName>
    </recommendedName>
</protein>
<feature type="transmembrane region" description="Helical" evidence="7">
    <location>
        <begin position="119"/>
        <end position="136"/>
    </location>
</feature>
<sequence>MTSPNVVLHDSFSRNGYQTFQHQRLKGDNSTEIEYTMQAAIDQLGFGRFQVKISVLAGLCYMADAMEMMLLSILAPVLKCTWKLSGLQEAILTASVFFGMGLTSNFWGILSDKYGRKPVLLLFASFTGYFGILSSLSPNYWWILATRFVVGCGLGATPQAMTYYSEFLPTKFRGPCMFAIAIMWAVGSCLEAALALVVMDTLGWRWLLGISSLPLLAFSLTFKLLPESPRYHLVHGQRSQAMAVLEKIARENGSKLPEGTLLDPKDKKKDGTQWKDLFLPGRRRTTVMVTIMGLSGNMAYYGSAILTTSLFEQDDGCHGYDSESNKPTDSCDVYCKTLSKSDYVDFLITTLSEVPGILLSMFLLARLGRKKLLALLYFSYTAVMLLCNICAPRSVLVGLLFVARALGDGAAQGNSVYTAEVFPTSIRAAALGWCSSVTRAGIMMTPFLAQVLIQQSVYLSISSFALLGALGGLAAMLLPVETANSEML</sequence>
<evidence type="ECO:0000259" key="8">
    <source>
        <dbReference type="PROSITE" id="PS50850"/>
    </source>
</evidence>
<keyword evidence="6 7" id="KW-0472">Membrane</keyword>
<dbReference type="AlphaFoldDB" id="A0AAV2IAS0"/>
<evidence type="ECO:0000256" key="1">
    <source>
        <dbReference type="ARBA" id="ARBA00004141"/>
    </source>
</evidence>
<dbReference type="InterPro" id="IPR020846">
    <property type="entry name" value="MFS_dom"/>
</dbReference>
<organism evidence="9 10">
    <name type="scientific">Lymnaea stagnalis</name>
    <name type="common">Great pond snail</name>
    <name type="synonym">Helix stagnalis</name>
    <dbReference type="NCBI Taxonomy" id="6523"/>
    <lineage>
        <taxon>Eukaryota</taxon>
        <taxon>Metazoa</taxon>
        <taxon>Spiralia</taxon>
        <taxon>Lophotrochozoa</taxon>
        <taxon>Mollusca</taxon>
        <taxon>Gastropoda</taxon>
        <taxon>Heterobranchia</taxon>
        <taxon>Euthyneura</taxon>
        <taxon>Panpulmonata</taxon>
        <taxon>Hygrophila</taxon>
        <taxon>Lymnaeoidea</taxon>
        <taxon>Lymnaeidae</taxon>
        <taxon>Lymnaea</taxon>
    </lineage>
</organism>
<dbReference type="Proteomes" id="UP001497497">
    <property type="component" value="Unassembled WGS sequence"/>
</dbReference>
<dbReference type="SUPFAM" id="SSF103473">
    <property type="entry name" value="MFS general substrate transporter"/>
    <property type="match status" value="1"/>
</dbReference>
<keyword evidence="3" id="KW-0813">Transport</keyword>
<keyword evidence="5 7" id="KW-1133">Transmembrane helix</keyword>
<gene>
    <name evidence="9" type="ORF">GSLYS_00017414001</name>
</gene>
<evidence type="ECO:0000256" key="6">
    <source>
        <dbReference type="ARBA" id="ARBA00023136"/>
    </source>
</evidence>
<dbReference type="InterPro" id="IPR011701">
    <property type="entry name" value="MFS"/>
</dbReference>
<feature type="transmembrane region" description="Helical" evidence="7">
    <location>
        <begin position="285"/>
        <end position="306"/>
    </location>
</feature>
<dbReference type="GO" id="GO:0022857">
    <property type="term" value="F:transmembrane transporter activity"/>
    <property type="evidence" value="ECO:0007669"/>
    <property type="project" value="InterPro"/>
</dbReference>
<dbReference type="PANTHER" id="PTHR23511:SF5">
    <property type="entry name" value="MAJOR FACILITATOR-TYPE TRANSPORTER HXNZ-RELATED"/>
    <property type="match status" value="1"/>
</dbReference>
<dbReference type="InterPro" id="IPR005828">
    <property type="entry name" value="MFS_sugar_transport-like"/>
</dbReference>
<evidence type="ECO:0000313" key="9">
    <source>
        <dbReference type="EMBL" id="CAL1543901.1"/>
    </source>
</evidence>
<dbReference type="InterPro" id="IPR036259">
    <property type="entry name" value="MFS_trans_sf"/>
</dbReference>
<feature type="domain" description="Major facilitator superfamily (MFS) profile" evidence="8">
    <location>
        <begin position="53"/>
        <end position="486"/>
    </location>
</feature>
<comment type="caution">
    <text evidence="9">The sequence shown here is derived from an EMBL/GenBank/DDBJ whole genome shotgun (WGS) entry which is preliminary data.</text>
</comment>
<feature type="transmembrane region" description="Helical" evidence="7">
    <location>
        <begin position="346"/>
        <end position="365"/>
    </location>
</feature>
<evidence type="ECO:0000256" key="5">
    <source>
        <dbReference type="ARBA" id="ARBA00022989"/>
    </source>
</evidence>
<keyword evidence="10" id="KW-1185">Reference proteome</keyword>
<name>A0AAV2IAS0_LYMST</name>
<reference evidence="9 10" key="1">
    <citation type="submission" date="2024-04" db="EMBL/GenBank/DDBJ databases">
        <authorList>
            <consortium name="Genoscope - CEA"/>
            <person name="William W."/>
        </authorList>
    </citation>
    <scope>NUCLEOTIDE SEQUENCE [LARGE SCALE GENOMIC DNA]</scope>
</reference>
<feature type="transmembrane region" description="Helical" evidence="7">
    <location>
        <begin position="90"/>
        <end position="110"/>
    </location>
</feature>
<dbReference type="Gene3D" id="1.20.1250.20">
    <property type="entry name" value="MFS general substrate transporter like domains"/>
    <property type="match status" value="1"/>
</dbReference>
<dbReference type="PROSITE" id="PS50850">
    <property type="entry name" value="MFS"/>
    <property type="match status" value="1"/>
</dbReference>
<keyword evidence="4 7" id="KW-0812">Transmembrane</keyword>
<comment type="similarity">
    <text evidence="2">Belongs to the major facilitator superfamily.</text>
</comment>
<evidence type="ECO:0000256" key="3">
    <source>
        <dbReference type="ARBA" id="ARBA00022448"/>
    </source>
</evidence>
<evidence type="ECO:0000256" key="2">
    <source>
        <dbReference type="ARBA" id="ARBA00008335"/>
    </source>
</evidence>
<dbReference type="PANTHER" id="PTHR23511">
    <property type="entry name" value="SYNAPTIC VESICLE GLYCOPROTEIN 2"/>
    <property type="match status" value="1"/>
</dbReference>
<feature type="transmembrane region" description="Helical" evidence="7">
    <location>
        <begin position="176"/>
        <end position="198"/>
    </location>
</feature>
<comment type="subcellular location">
    <subcellularLocation>
        <location evidence="1">Membrane</location>
        <topology evidence="1">Multi-pass membrane protein</topology>
    </subcellularLocation>
</comment>
<evidence type="ECO:0000313" key="10">
    <source>
        <dbReference type="Proteomes" id="UP001497497"/>
    </source>
</evidence>
<feature type="transmembrane region" description="Helical" evidence="7">
    <location>
        <begin position="456"/>
        <end position="478"/>
    </location>
</feature>
<dbReference type="Pfam" id="PF07690">
    <property type="entry name" value="MFS_1"/>
    <property type="match status" value="1"/>
</dbReference>
<proteinExistence type="inferred from homology"/>
<feature type="transmembrane region" description="Helical" evidence="7">
    <location>
        <begin position="377"/>
        <end position="406"/>
    </location>
</feature>
<dbReference type="EMBL" id="CAXITT010000584">
    <property type="protein sequence ID" value="CAL1543901.1"/>
    <property type="molecule type" value="Genomic_DNA"/>
</dbReference>
<evidence type="ECO:0000256" key="4">
    <source>
        <dbReference type="ARBA" id="ARBA00022692"/>
    </source>
</evidence>
<dbReference type="GO" id="GO:0016020">
    <property type="term" value="C:membrane"/>
    <property type="evidence" value="ECO:0007669"/>
    <property type="project" value="UniProtKB-SubCell"/>
</dbReference>
<dbReference type="Pfam" id="PF00083">
    <property type="entry name" value="Sugar_tr"/>
    <property type="match status" value="1"/>
</dbReference>